<feature type="domain" description="Serine aminopeptidase S33" evidence="2">
    <location>
        <begin position="79"/>
        <end position="185"/>
    </location>
</feature>
<organism evidence="3 4">
    <name type="scientific">Algibacter luteus</name>
    <dbReference type="NCBI Taxonomy" id="1178825"/>
    <lineage>
        <taxon>Bacteria</taxon>
        <taxon>Pseudomonadati</taxon>
        <taxon>Bacteroidota</taxon>
        <taxon>Flavobacteriia</taxon>
        <taxon>Flavobacteriales</taxon>
        <taxon>Flavobacteriaceae</taxon>
        <taxon>Algibacter</taxon>
    </lineage>
</organism>
<name>A0A1M6FIH2_9FLAO</name>
<dbReference type="InterPro" id="IPR029058">
    <property type="entry name" value="AB_hydrolase_fold"/>
</dbReference>
<gene>
    <name evidence="3" type="ORF">SAMN05216261_2413</name>
</gene>
<evidence type="ECO:0000256" key="1">
    <source>
        <dbReference type="SAM" id="Phobius"/>
    </source>
</evidence>
<reference evidence="3 4" key="1">
    <citation type="submission" date="2016-11" db="EMBL/GenBank/DDBJ databases">
        <authorList>
            <person name="Jaros S."/>
            <person name="Januszkiewicz K."/>
            <person name="Wedrychowicz H."/>
        </authorList>
    </citation>
    <scope>NUCLEOTIDE SEQUENCE [LARGE SCALE GENOMIC DNA]</scope>
    <source>
        <strain evidence="3 4">CGMCC 1.12213</strain>
    </source>
</reference>
<keyword evidence="1" id="KW-0812">Transmembrane</keyword>
<accession>A0A1M6FIH2</accession>
<sequence length="274" mass="31807">MFNTAQNPIKRIFKNLVFILLSLYFMVTALLYFFQEKMLFLPTVLEQDYTYHFSYPFEELFFQTETNAVINAIHFKIEQPKGVVLFFHGNAGDLSRWGVLAEYFVEKQYDVLIMDYRTYGKSKGKLSEEALYHDGQCCYNYIKGLYDEEDITIYGRSLGTGIATYLASKNKPKQLILETPYYSILDVAESRFSLLPVKALLKYKLLSYQFIQKTDCPILMLHGTSDDVVPYASAEKLYEASPKDRTTFVTFPEGTHHNLSAFDAYHSHMEMVLK</sequence>
<dbReference type="PANTHER" id="PTHR12277:SF81">
    <property type="entry name" value="PROTEIN ABHD13"/>
    <property type="match status" value="1"/>
</dbReference>
<dbReference type="OrthoDB" id="9777090at2"/>
<dbReference type="EMBL" id="FQYK01000005">
    <property type="protein sequence ID" value="SHI97500.1"/>
    <property type="molecule type" value="Genomic_DNA"/>
</dbReference>
<dbReference type="STRING" id="1178825.SAMN05216261_2413"/>
<keyword evidence="1" id="KW-0472">Membrane</keyword>
<keyword evidence="4" id="KW-1185">Reference proteome</keyword>
<feature type="transmembrane region" description="Helical" evidence="1">
    <location>
        <begin position="12"/>
        <end position="34"/>
    </location>
</feature>
<dbReference type="AlphaFoldDB" id="A0A1M6FIH2"/>
<protein>
    <recommendedName>
        <fullName evidence="2">Serine aminopeptidase S33 domain-containing protein</fullName>
    </recommendedName>
</protein>
<keyword evidence="1" id="KW-1133">Transmembrane helix</keyword>
<dbReference type="InterPro" id="IPR022742">
    <property type="entry name" value="Hydrolase_4"/>
</dbReference>
<dbReference type="Pfam" id="PF12146">
    <property type="entry name" value="Hydrolase_4"/>
    <property type="match status" value="2"/>
</dbReference>
<evidence type="ECO:0000313" key="3">
    <source>
        <dbReference type="EMBL" id="SHI97500.1"/>
    </source>
</evidence>
<evidence type="ECO:0000259" key="2">
    <source>
        <dbReference type="Pfam" id="PF12146"/>
    </source>
</evidence>
<dbReference type="eggNOG" id="COG1073">
    <property type="taxonomic scope" value="Bacteria"/>
</dbReference>
<dbReference type="Proteomes" id="UP000184396">
    <property type="component" value="Unassembled WGS sequence"/>
</dbReference>
<dbReference type="SUPFAM" id="SSF53474">
    <property type="entry name" value="alpha/beta-Hydrolases"/>
    <property type="match status" value="1"/>
</dbReference>
<evidence type="ECO:0000313" key="4">
    <source>
        <dbReference type="Proteomes" id="UP000184396"/>
    </source>
</evidence>
<feature type="domain" description="Serine aminopeptidase S33" evidence="2">
    <location>
        <begin position="212"/>
        <end position="257"/>
    </location>
</feature>
<dbReference type="Gene3D" id="3.40.50.1820">
    <property type="entry name" value="alpha/beta hydrolase"/>
    <property type="match status" value="1"/>
</dbReference>
<proteinExistence type="predicted"/>
<dbReference type="PANTHER" id="PTHR12277">
    <property type="entry name" value="ALPHA/BETA HYDROLASE DOMAIN-CONTAINING PROTEIN"/>
    <property type="match status" value="1"/>
</dbReference>